<keyword evidence="3" id="KW-1185">Reference proteome</keyword>
<gene>
    <name evidence="2" type="ORF">SARC_14350</name>
</gene>
<name>A0A0L0F988_9EUKA</name>
<dbReference type="GeneID" id="25914854"/>
<dbReference type="Proteomes" id="UP000054560">
    <property type="component" value="Unassembled WGS sequence"/>
</dbReference>
<sequence length="282" mass="30276">MPKTQTNRDSPPSAPIEPTGALRQVRTAQRHQDLVVEDGRSIPVTSNQLSDADHDKDQADDHGTISCRGSTQKDPVNSKGQLKNTNPETDSNGADLTDGPSSEVPDTYTEACSNITQEATHISTEACSSSTQEVAHIITEMGCSVTQESMPDTQCQGSSTPASTASIDESDAKKRVGYVRPEARGVSTNSGLLMALNNSLGLRSLREYCLRGAHMLRECIRQTDEMQAGLMYLAHGQSKHRHAIAVLPFESETVHEGQMVITHGAGSSIPHRPMAPPCGLAF</sequence>
<feature type="region of interest" description="Disordered" evidence="1">
    <location>
        <begin position="148"/>
        <end position="172"/>
    </location>
</feature>
<feature type="compositionally biased region" description="Basic and acidic residues" evidence="1">
    <location>
        <begin position="51"/>
        <end position="63"/>
    </location>
</feature>
<accession>A0A0L0F988</accession>
<proteinExistence type="predicted"/>
<feature type="compositionally biased region" description="Polar residues" evidence="1">
    <location>
        <begin position="67"/>
        <end position="94"/>
    </location>
</feature>
<feature type="compositionally biased region" description="Polar residues" evidence="1">
    <location>
        <begin position="1"/>
        <end position="10"/>
    </location>
</feature>
<feature type="non-terminal residue" evidence="2">
    <location>
        <position position="282"/>
    </location>
</feature>
<dbReference type="AlphaFoldDB" id="A0A0L0F988"/>
<reference evidence="2 3" key="1">
    <citation type="submission" date="2011-02" db="EMBL/GenBank/DDBJ databases">
        <title>The Genome Sequence of Sphaeroforma arctica JP610.</title>
        <authorList>
            <consortium name="The Broad Institute Genome Sequencing Platform"/>
            <person name="Russ C."/>
            <person name="Cuomo C."/>
            <person name="Young S.K."/>
            <person name="Zeng Q."/>
            <person name="Gargeya S."/>
            <person name="Alvarado L."/>
            <person name="Berlin A."/>
            <person name="Chapman S.B."/>
            <person name="Chen Z."/>
            <person name="Freedman E."/>
            <person name="Gellesch M."/>
            <person name="Goldberg J."/>
            <person name="Griggs A."/>
            <person name="Gujja S."/>
            <person name="Heilman E."/>
            <person name="Heiman D."/>
            <person name="Howarth C."/>
            <person name="Mehta T."/>
            <person name="Neiman D."/>
            <person name="Pearson M."/>
            <person name="Roberts A."/>
            <person name="Saif S."/>
            <person name="Shea T."/>
            <person name="Shenoy N."/>
            <person name="Sisk P."/>
            <person name="Stolte C."/>
            <person name="Sykes S."/>
            <person name="White J."/>
            <person name="Yandava C."/>
            <person name="Burger G."/>
            <person name="Gray M.W."/>
            <person name="Holland P.W.H."/>
            <person name="King N."/>
            <person name="Lang F.B.F."/>
            <person name="Roger A.J."/>
            <person name="Ruiz-Trillo I."/>
            <person name="Haas B."/>
            <person name="Nusbaum C."/>
            <person name="Birren B."/>
        </authorList>
    </citation>
    <scope>NUCLEOTIDE SEQUENCE [LARGE SCALE GENOMIC DNA]</scope>
    <source>
        <strain evidence="2 3">JP610</strain>
    </source>
</reference>
<feature type="compositionally biased region" description="Polar residues" evidence="1">
    <location>
        <begin position="148"/>
        <end position="167"/>
    </location>
</feature>
<dbReference type="RefSeq" id="XP_014146993.1">
    <property type="nucleotide sequence ID" value="XM_014291518.1"/>
</dbReference>
<feature type="compositionally biased region" description="Basic and acidic residues" evidence="1">
    <location>
        <begin position="30"/>
        <end position="40"/>
    </location>
</feature>
<evidence type="ECO:0000256" key="1">
    <source>
        <dbReference type="SAM" id="MobiDB-lite"/>
    </source>
</evidence>
<evidence type="ECO:0000313" key="2">
    <source>
        <dbReference type="EMBL" id="KNC73091.1"/>
    </source>
</evidence>
<feature type="region of interest" description="Disordered" evidence="1">
    <location>
        <begin position="1"/>
        <end position="106"/>
    </location>
</feature>
<protein>
    <submittedName>
        <fullName evidence="2">Uncharacterized protein</fullName>
    </submittedName>
</protein>
<evidence type="ECO:0000313" key="3">
    <source>
        <dbReference type="Proteomes" id="UP000054560"/>
    </source>
</evidence>
<dbReference type="EMBL" id="KQ246095">
    <property type="protein sequence ID" value="KNC73091.1"/>
    <property type="molecule type" value="Genomic_DNA"/>
</dbReference>
<organism evidence="2 3">
    <name type="scientific">Sphaeroforma arctica JP610</name>
    <dbReference type="NCBI Taxonomy" id="667725"/>
    <lineage>
        <taxon>Eukaryota</taxon>
        <taxon>Ichthyosporea</taxon>
        <taxon>Ichthyophonida</taxon>
        <taxon>Sphaeroforma</taxon>
    </lineage>
</organism>